<dbReference type="SFLD" id="SFLDS00029">
    <property type="entry name" value="Radical_SAM"/>
    <property type="match status" value="1"/>
</dbReference>
<dbReference type="InterPro" id="IPR005840">
    <property type="entry name" value="Ribosomal_uS12_MeSTrfase_RimO"/>
</dbReference>
<feature type="domain" description="Radical SAM core" evidence="3">
    <location>
        <begin position="134"/>
        <end position="228"/>
    </location>
</feature>
<dbReference type="InterPro" id="IPR020612">
    <property type="entry name" value="Methylthiotransferase_CS"/>
</dbReference>
<dbReference type="PROSITE" id="PS51449">
    <property type="entry name" value="MTTASE_N"/>
    <property type="match status" value="1"/>
</dbReference>
<dbReference type="InterPro" id="IPR023404">
    <property type="entry name" value="rSAM_horseshoe"/>
</dbReference>
<feature type="domain" description="MTTase N-terminal" evidence="2">
    <location>
        <begin position="1"/>
        <end position="112"/>
    </location>
</feature>
<sequence length="228" mass="24328">VKYAVVTFGCRVNQADSVGIERQLRALGGRVVSPEDADLVVVNTCSVTATADHGARQTIRRIARTNPGVRIVATGCYATRAPLDFAKLPAVTDVVDNSDKHQLIACLKLEHENPTGQRFGEGDGPCGKTIQPGTAGRTGYTLRVQTGCDETCSYCIIPSTRGVGRSVPLAHVLAELDEVAAAGFKEVSVTGVHLGSYGRDLGPGCTLQDLLRLFDTHRSTLYFRLSSL</sequence>
<dbReference type="Gene3D" id="3.40.50.12160">
    <property type="entry name" value="Methylthiotransferase, N-terminal domain"/>
    <property type="match status" value="1"/>
</dbReference>
<dbReference type="InterPro" id="IPR058240">
    <property type="entry name" value="rSAM_sf"/>
</dbReference>
<evidence type="ECO:0000313" key="4">
    <source>
        <dbReference type="EMBL" id="SVD65546.1"/>
    </source>
</evidence>
<dbReference type="Pfam" id="PF00919">
    <property type="entry name" value="UPF0004"/>
    <property type="match status" value="1"/>
</dbReference>
<dbReference type="GO" id="GO:0046872">
    <property type="term" value="F:metal ion binding"/>
    <property type="evidence" value="ECO:0007669"/>
    <property type="project" value="UniProtKB-KW"/>
</dbReference>
<gene>
    <name evidence="4" type="ORF">METZ01_LOCUS418400</name>
</gene>
<dbReference type="GO" id="GO:0051539">
    <property type="term" value="F:4 iron, 4 sulfur cluster binding"/>
    <property type="evidence" value="ECO:0007669"/>
    <property type="project" value="UniProtKB-KW"/>
</dbReference>
<proteinExistence type="predicted"/>
<dbReference type="GO" id="GO:0005829">
    <property type="term" value="C:cytosol"/>
    <property type="evidence" value="ECO:0007669"/>
    <property type="project" value="TreeGrafter"/>
</dbReference>
<evidence type="ECO:0000256" key="1">
    <source>
        <dbReference type="ARBA" id="ARBA00001966"/>
    </source>
</evidence>
<evidence type="ECO:0000259" key="3">
    <source>
        <dbReference type="PROSITE" id="PS51918"/>
    </source>
</evidence>
<dbReference type="PANTHER" id="PTHR43837">
    <property type="entry name" value="RIBOSOMAL PROTEIN S12 METHYLTHIOTRANSFERASE RIMO"/>
    <property type="match status" value="1"/>
</dbReference>
<accession>A0A382X2W7</accession>
<dbReference type="Gene3D" id="3.80.30.20">
    <property type="entry name" value="tm_1862 like domain"/>
    <property type="match status" value="1"/>
</dbReference>
<reference evidence="4" key="1">
    <citation type="submission" date="2018-05" db="EMBL/GenBank/DDBJ databases">
        <authorList>
            <person name="Lanie J.A."/>
            <person name="Ng W.-L."/>
            <person name="Kazmierczak K.M."/>
            <person name="Andrzejewski T.M."/>
            <person name="Davidsen T.M."/>
            <person name="Wayne K.J."/>
            <person name="Tettelin H."/>
            <person name="Glass J.I."/>
            <person name="Rusch D."/>
            <person name="Podicherti R."/>
            <person name="Tsui H.-C.T."/>
            <person name="Winkler M.E."/>
        </authorList>
    </citation>
    <scope>NUCLEOTIDE SEQUENCE</scope>
</reference>
<dbReference type="InterPro" id="IPR007197">
    <property type="entry name" value="rSAM"/>
</dbReference>
<feature type="non-terminal residue" evidence="4">
    <location>
        <position position="228"/>
    </location>
</feature>
<dbReference type="InterPro" id="IPR038135">
    <property type="entry name" value="Methylthiotransferase_N_sf"/>
</dbReference>
<feature type="non-terminal residue" evidence="4">
    <location>
        <position position="1"/>
    </location>
</feature>
<dbReference type="PANTHER" id="PTHR43837:SF1">
    <property type="entry name" value="RIBOSOMAL PROTEIN US12 METHYLTHIOTRANSFERASE RIMO"/>
    <property type="match status" value="1"/>
</dbReference>
<dbReference type="PROSITE" id="PS51918">
    <property type="entry name" value="RADICAL_SAM"/>
    <property type="match status" value="1"/>
</dbReference>
<dbReference type="SUPFAM" id="SSF102114">
    <property type="entry name" value="Radical SAM enzymes"/>
    <property type="match status" value="1"/>
</dbReference>
<dbReference type="GO" id="GO:0035599">
    <property type="term" value="F:aspartic acid methylthiotransferase activity"/>
    <property type="evidence" value="ECO:0007669"/>
    <property type="project" value="TreeGrafter"/>
</dbReference>
<name>A0A382X2W7_9ZZZZ</name>
<dbReference type="PROSITE" id="PS01278">
    <property type="entry name" value="MTTASE_RADICAL"/>
    <property type="match status" value="1"/>
</dbReference>
<protein>
    <submittedName>
        <fullName evidence="4">Uncharacterized protein</fullName>
    </submittedName>
</protein>
<dbReference type="InterPro" id="IPR013848">
    <property type="entry name" value="Methylthiotransferase_N"/>
</dbReference>
<comment type="cofactor">
    <cofactor evidence="1">
        <name>[4Fe-4S] cluster</name>
        <dbReference type="ChEBI" id="CHEBI:49883"/>
    </cofactor>
</comment>
<dbReference type="EMBL" id="UINC01164607">
    <property type="protein sequence ID" value="SVD65546.1"/>
    <property type="molecule type" value="Genomic_DNA"/>
</dbReference>
<organism evidence="4">
    <name type="scientific">marine metagenome</name>
    <dbReference type="NCBI Taxonomy" id="408172"/>
    <lineage>
        <taxon>unclassified sequences</taxon>
        <taxon>metagenomes</taxon>
        <taxon>ecological metagenomes</taxon>
    </lineage>
</organism>
<evidence type="ECO:0000259" key="2">
    <source>
        <dbReference type="PROSITE" id="PS51449"/>
    </source>
</evidence>
<dbReference type="AlphaFoldDB" id="A0A382X2W7"/>